<dbReference type="InterPro" id="IPR018060">
    <property type="entry name" value="HTH_AraC"/>
</dbReference>
<dbReference type="Pfam" id="PF02311">
    <property type="entry name" value="AraC_binding"/>
    <property type="match status" value="1"/>
</dbReference>
<dbReference type="GO" id="GO:0003700">
    <property type="term" value="F:DNA-binding transcription factor activity"/>
    <property type="evidence" value="ECO:0007669"/>
    <property type="project" value="InterPro"/>
</dbReference>
<dbReference type="PROSITE" id="PS01124">
    <property type="entry name" value="HTH_ARAC_FAMILY_2"/>
    <property type="match status" value="1"/>
</dbReference>
<dbReference type="KEGG" id="cmah:C1I91_07515"/>
<dbReference type="RefSeq" id="WP_128212308.1">
    <property type="nucleotide sequence ID" value="NZ_CP025746.1"/>
</dbReference>
<evidence type="ECO:0000313" key="6">
    <source>
        <dbReference type="Proteomes" id="UP000286268"/>
    </source>
</evidence>
<name>A0A410DR36_9CLOT</name>
<dbReference type="Gene3D" id="2.60.120.10">
    <property type="entry name" value="Jelly Rolls"/>
    <property type="match status" value="1"/>
</dbReference>
<keyword evidence="3" id="KW-0804">Transcription</keyword>
<dbReference type="SMART" id="SM00342">
    <property type="entry name" value="HTH_ARAC"/>
    <property type="match status" value="1"/>
</dbReference>
<dbReference type="SUPFAM" id="SSF46689">
    <property type="entry name" value="Homeodomain-like"/>
    <property type="match status" value="2"/>
</dbReference>
<feature type="domain" description="HTH araC/xylS-type" evidence="4">
    <location>
        <begin position="181"/>
        <end position="277"/>
    </location>
</feature>
<dbReference type="Gene3D" id="1.10.10.60">
    <property type="entry name" value="Homeodomain-like"/>
    <property type="match status" value="2"/>
</dbReference>
<sequence length="277" mass="31997">MCYTGISAQSFNPQILYIFEAINKNTMSTKYHNHDFIEISVILDGPVKYIIENKQVLLDKGDILLFNPGVSHQEYVCKGSLGHELHIGITNFRLEGFRKNFILTKDNSPVIRLKKNEEEFFKCCNEIIEEQKNNALGYDLVLKALVMKLLVVLLRETHFEENSKHTVKYAFESTDKQNLVKAIIDFMNENYMNDISLDKIAKNMYLSPVYISKIFKEETGDSPINYLIRKRLEKAKELLEVEGLPVKIAAKSVGYDDAYYFSKLFKKYYGISPSKVS</sequence>
<evidence type="ECO:0000259" key="4">
    <source>
        <dbReference type="PROSITE" id="PS01124"/>
    </source>
</evidence>
<dbReference type="OrthoDB" id="625043at2"/>
<accession>A0A410DR36</accession>
<dbReference type="SUPFAM" id="SSF51215">
    <property type="entry name" value="Regulatory protein AraC"/>
    <property type="match status" value="1"/>
</dbReference>
<keyword evidence="6" id="KW-1185">Reference proteome</keyword>
<dbReference type="InterPro" id="IPR003313">
    <property type="entry name" value="AraC-bd"/>
</dbReference>
<reference evidence="5 6" key="1">
    <citation type="submission" date="2018-01" db="EMBL/GenBank/DDBJ databases">
        <title>Genome Sequencing and Assembly of Anaerobacter polyendosporus strain CT4.</title>
        <authorList>
            <person name="Tachaapaikoon C."/>
            <person name="Sutheeworapong S."/>
            <person name="Jenjaroenpun P."/>
            <person name="Wongsurawat T."/>
            <person name="Nookeaw I."/>
            <person name="Cheawchanlertfa P."/>
            <person name="Kosugi A."/>
            <person name="Cheevadhanarak S."/>
            <person name="Ratanakhanokchai K."/>
        </authorList>
    </citation>
    <scope>NUCLEOTIDE SEQUENCE [LARGE SCALE GENOMIC DNA]</scope>
    <source>
        <strain evidence="5 6">CT4</strain>
    </source>
</reference>
<keyword evidence="1" id="KW-0805">Transcription regulation</keyword>
<dbReference type="InterPro" id="IPR037923">
    <property type="entry name" value="HTH-like"/>
</dbReference>
<dbReference type="PANTHER" id="PTHR43280:SF28">
    <property type="entry name" value="HTH-TYPE TRANSCRIPTIONAL ACTIVATOR RHAS"/>
    <property type="match status" value="1"/>
</dbReference>
<keyword evidence="2" id="KW-0238">DNA-binding</keyword>
<gene>
    <name evidence="5" type="ORF">C1I91_07515</name>
</gene>
<evidence type="ECO:0000256" key="3">
    <source>
        <dbReference type="ARBA" id="ARBA00023163"/>
    </source>
</evidence>
<dbReference type="EMBL" id="CP025746">
    <property type="protein sequence ID" value="QAA31495.1"/>
    <property type="molecule type" value="Genomic_DNA"/>
</dbReference>
<evidence type="ECO:0000256" key="2">
    <source>
        <dbReference type="ARBA" id="ARBA00023125"/>
    </source>
</evidence>
<dbReference type="InterPro" id="IPR009057">
    <property type="entry name" value="Homeodomain-like_sf"/>
</dbReference>
<dbReference type="GO" id="GO:0043565">
    <property type="term" value="F:sequence-specific DNA binding"/>
    <property type="evidence" value="ECO:0007669"/>
    <property type="project" value="InterPro"/>
</dbReference>
<protein>
    <submittedName>
        <fullName evidence="5">AraC family transcriptional regulator</fullName>
    </submittedName>
</protein>
<dbReference type="PANTHER" id="PTHR43280">
    <property type="entry name" value="ARAC-FAMILY TRANSCRIPTIONAL REGULATOR"/>
    <property type="match status" value="1"/>
</dbReference>
<dbReference type="InterPro" id="IPR014710">
    <property type="entry name" value="RmlC-like_jellyroll"/>
</dbReference>
<evidence type="ECO:0000256" key="1">
    <source>
        <dbReference type="ARBA" id="ARBA00023015"/>
    </source>
</evidence>
<organism evidence="5 6">
    <name type="scientific">Clostridium manihotivorum</name>
    <dbReference type="NCBI Taxonomy" id="2320868"/>
    <lineage>
        <taxon>Bacteria</taxon>
        <taxon>Bacillati</taxon>
        <taxon>Bacillota</taxon>
        <taxon>Clostridia</taxon>
        <taxon>Eubacteriales</taxon>
        <taxon>Clostridiaceae</taxon>
        <taxon>Clostridium</taxon>
    </lineage>
</organism>
<evidence type="ECO:0000313" key="5">
    <source>
        <dbReference type="EMBL" id="QAA31495.1"/>
    </source>
</evidence>
<proteinExistence type="predicted"/>
<dbReference type="AlphaFoldDB" id="A0A410DR36"/>
<dbReference type="Proteomes" id="UP000286268">
    <property type="component" value="Chromosome"/>
</dbReference>
<dbReference type="Pfam" id="PF12833">
    <property type="entry name" value="HTH_18"/>
    <property type="match status" value="1"/>
</dbReference>